<dbReference type="RefSeq" id="WP_075728043.1">
    <property type="nucleotide sequence ID" value="NZ_CP009245.1"/>
</dbReference>
<evidence type="ECO:0000256" key="1">
    <source>
        <dbReference type="SAM" id="Phobius"/>
    </source>
</evidence>
<dbReference type="EMBL" id="CP009245">
    <property type="protein sequence ID" value="APT85690.1"/>
    <property type="molecule type" value="Genomic_DNA"/>
</dbReference>
<proteinExistence type="predicted"/>
<feature type="transmembrane region" description="Helical" evidence="1">
    <location>
        <begin position="7"/>
        <end position="24"/>
    </location>
</feature>
<name>A0A1L7CIK3_9CORY</name>
<feature type="transmembrane region" description="Helical" evidence="1">
    <location>
        <begin position="30"/>
        <end position="47"/>
    </location>
</feature>
<reference evidence="2 3" key="1">
    <citation type="submission" date="2014-08" db="EMBL/GenBank/DDBJ databases">
        <title>Complete genome sequence of Corynebacterium aquilae S-613T(T) (=DSM 44791(T)), isolated from the choana of a healthy golden eagle.</title>
        <authorList>
            <person name="Ruckert C."/>
            <person name="Albersmeier A."/>
            <person name="Winkler A."/>
            <person name="Kalinowski J."/>
        </authorList>
    </citation>
    <scope>NUCLEOTIDE SEQUENCE [LARGE SCALE GENOMIC DNA]</scope>
    <source>
        <strain evidence="2 3">S-613</strain>
    </source>
</reference>
<evidence type="ECO:0000313" key="2">
    <source>
        <dbReference type="EMBL" id="APT85690.1"/>
    </source>
</evidence>
<gene>
    <name evidence="2" type="ORF">CAQU_12305</name>
</gene>
<dbReference type="Proteomes" id="UP000185478">
    <property type="component" value="Chromosome"/>
</dbReference>
<accession>A0A1L7CIK3</accession>
<sequence length="64" mass="6712">MDVLQELAIFVIALALPTAGFLVSHGSFPIGAAILTIATVFVLVAFWPTCCLKSGDIHPTTNPT</sequence>
<keyword evidence="1" id="KW-0472">Membrane</keyword>
<keyword evidence="1" id="KW-1133">Transmembrane helix</keyword>
<evidence type="ECO:0000313" key="3">
    <source>
        <dbReference type="Proteomes" id="UP000185478"/>
    </source>
</evidence>
<organism evidence="2 3">
    <name type="scientific">Corynebacterium aquilae DSM 44791</name>
    <dbReference type="NCBI Taxonomy" id="1431546"/>
    <lineage>
        <taxon>Bacteria</taxon>
        <taxon>Bacillati</taxon>
        <taxon>Actinomycetota</taxon>
        <taxon>Actinomycetes</taxon>
        <taxon>Mycobacteriales</taxon>
        <taxon>Corynebacteriaceae</taxon>
        <taxon>Corynebacterium</taxon>
    </lineage>
</organism>
<protein>
    <submittedName>
        <fullName evidence="2">Uncharacterized protein</fullName>
    </submittedName>
</protein>
<dbReference type="AlphaFoldDB" id="A0A1L7CIK3"/>
<keyword evidence="3" id="KW-1185">Reference proteome</keyword>
<keyword evidence="1" id="KW-0812">Transmembrane</keyword>
<dbReference type="KEGG" id="caqu:CAQU_12305"/>